<evidence type="ECO:0000313" key="5">
    <source>
        <dbReference type="EMBL" id="KAG8462241.1"/>
    </source>
</evidence>
<keyword evidence="3" id="KW-1133">Transmembrane helix</keyword>
<dbReference type="InterPro" id="IPR018247">
    <property type="entry name" value="EF_Hand_1_Ca_BS"/>
</dbReference>
<evidence type="ECO:0000256" key="3">
    <source>
        <dbReference type="SAM" id="Phobius"/>
    </source>
</evidence>
<dbReference type="PROSITE" id="PS50222">
    <property type="entry name" value="EF_HAND_2"/>
    <property type="match status" value="1"/>
</dbReference>
<feature type="transmembrane region" description="Helical" evidence="3">
    <location>
        <begin position="169"/>
        <end position="189"/>
    </location>
</feature>
<sequence length="450" mass="49823">MGAQCSAPPSSSPPLAGDGPASDAEAAKKASSQDDVSVGQCFWESRACRLSTLATMVYCVFIFTAFAHNPTLGSFWCPFSQCEMNQKQHSTHEHINSQMLVFAAVCFFFDIFILTFHATHPVHPKYIITSFRRRVIYTHIVSGIVQVLLGPIIWFIYVQYDMPWTTELLVKILVIWCSLFHVTTACFLARTPFGAVRVMLPAFVIVVAMYCYTLGELWNNNYADLEAPLLHWWLMMHIYVFNRIVFTILANLNLLANVRYTLSILLGTAVCTPPSLGMSMMIFVLGAIIVFNLVYLATHEKEEELKTAKVVSAGADSISTKIPEHFVTPEGAVFAKSLTELGAAHLTDREISGMVFRKLDADNSGVIEIVDLARLLVSWGLPSWAAKDMMAERDDDKSGTIDEDEFFRNFADVWQFAATVVLGNIAGVNDGARAGTLIQVVNGHLVVGGK</sequence>
<feature type="region of interest" description="Disordered" evidence="2">
    <location>
        <begin position="1"/>
        <end position="30"/>
    </location>
</feature>
<evidence type="ECO:0000313" key="6">
    <source>
        <dbReference type="Proteomes" id="UP000751190"/>
    </source>
</evidence>
<reference evidence="5" key="1">
    <citation type="submission" date="2021-05" db="EMBL/GenBank/DDBJ databases">
        <title>The genome of the haptophyte Pavlova lutheri (Diacronema luteri, Pavlovales) - a model for lipid biosynthesis in eukaryotic algae.</title>
        <authorList>
            <person name="Hulatt C.J."/>
            <person name="Posewitz M.C."/>
        </authorList>
    </citation>
    <scope>NUCLEOTIDE SEQUENCE</scope>
    <source>
        <strain evidence="5">NIVA-4/92</strain>
    </source>
</reference>
<dbReference type="EMBL" id="JAGTXO010000021">
    <property type="protein sequence ID" value="KAG8462241.1"/>
    <property type="molecule type" value="Genomic_DNA"/>
</dbReference>
<feature type="transmembrane region" description="Helical" evidence="3">
    <location>
        <begin position="136"/>
        <end position="157"/>
    </location>
</feature>
<keyword evidence="6" id="KW-1185">Reference proteome</keyword>
<feature type="compositionally biased region" description="Low complexity" evidence="2">
    <location>
        <begin position="1"/>
        <end position="24"/>
    </location>
</feature>
<keyword evidence="3" id="KW-0812">Transmembrane</keyword>
<accession>A0A8J5XB77</accession>
<evidence type="ECO:0000259" key="4">
    <source>
        <dbReference type="PROSITE" id="PS50222"/>
    </source>
</evidence>
<dbReference type="PROSITE" id="PS00018">
    <property type="entry name" value="EF_HAND_1"/>
    <property type="match status" value="2"/>
</dbReference>
<keyword evidence="1" id="KW-0106">Calcium</keyword>
<feature type="transmembrane region" description="Helical" evidence="3">
    <location>
        <begin position="99"/>
        <end position="116"/>
    </location>
</feature>
<name>A0A8J5XB77_DIALT</name>
<dbReference type="Proteomes" id="UP000751190">
    <property type="component" value="Unassembled WGS sequence"/>
</dbReference>
<feature type="domain" description="EF-hand" evidence="4">
    <location>
        <begin position="347"/>
        <end position="382"/>
    </location>
</feature>
<evidence type="ECO:0000256" key="2">
    <source>
        <dbReference type="SAM" id="MobiDB-lite"/>
    </source>
</evidence>
<dbReference type="GO" id="GO:0005509">
    <property type="term" value="F:calcium ion binding"/>
    <property type="evidence" value="ECO:0007669"/>
    <property type="project" value="InterPro"/>
</dbReference>
<proteinExistence type="predicted"/>
<comment type="caution">
    <text evidence="5">The sequence shown here is derived from an EMBL/GenBank/DDBJ whole genome shotgun (WGS) entry which is preliminary data.</text>
</comment>
<dbReference type="CDD" id="cd00051">
    <property type="entry name" value="EFh"/>
    <property type="match status" value="1"/>
</dbReference>
<feature type="transmembrane region" description="Helical" evidence="3">
    <location>
        <begin position="198"/>
        <end position="218"/>
    </location>
</feature>
<dbReference type="AlphaFoldDB" id="A0A8J5XB77"/>
<keyword evidence="3" id="KW-0472">Membrane</keyword>
<dbReference type="SUPFAM" id="SSF47473">
    <property type="entry name" value="EF-hand"/>
    <property type="match status" value="1"/>
</dbReference>
<evidence type="ECO:0000256" key="1">
    <source>
        <dbReference type="ARBA" id="ARBA00022837"/>
    </source>
</evidence>
<organism evidence="5 6">
    <name type="scientific">Diacronema lutheri</name>
    <name type="common">Unicellular marine alga</name>
    <name type="synonym">Monochrysis lutheri</name>
    <dbReference type="NCBI Taxonomy" id="2081491"/>
    <lineage>
        <taxon>Eukaryota</taxon>
        <taxon>Haptista</taxon>
        <taxon>Haptophyta</taxon>
        <taxon>Pavlovophyceae</taxon>
        <taxon>Pavlovales</taxon>
        <taxon>Pavlovaceae</taxon>
        <taxon>Diacronema</taxon>
    </lineage>
</organism>
<feature type="transmembrane region" description="Helical" evidence="3">
    <location>
        <begin position="230"/>
        <end position="255"/>
    </location>
</feature>
<dbReference type="InterPro" id="IPR002048">
    <property type="entry name" value="EF_hand_dom"/>
</dbReference>
<feature type="transmembrane region" description="Helical" evidence="3">
    <location>
        <begin position="50"/>
        <end position="68"/>
    </location>
</feature>
<dbReference type="OMA" id="HEHINSQ"/>
<dbReference type="Gene3D" id="1.10.238.10">
    <property type="entry name" value="EF-hand"/>
    <property type="match status" value="1"/>
</dbReference>
<dbReference type="InterPro" id="IPR011992">
    <property type="entry name" value="EF-hand-dom_pair"/>
</dbReference>
<protein>
    <recommendedName>
        <fullName evidence="4">EF-hand domain-containing protein</fullName>
    </recommendedName>
</protein>
<gene>
    <name evidence="5" type="ORF">KFE25_012061</name>
</gene>
<feature type="transmembrane region" description="Helical" evidence="3">
    <location>
        <begin position="276"/>
        <end position="297"/>
    </location>
</feature>
<dbReference type="OrthoDB" id="26525at2759"/>